<sequence>MEVPPSKASTCKGPKHVLAAVRANAVTSVIYTSSASVVLSTAERSVRKLTEASNPLAYFIEQNEDEHEYGWFNGEHSVGLSPGLTHWHHPPPRHSPLWLVHVLCFVNDSTIASLESSSL</sequence>
<protein>
    <submittedName>
        <fullName evidence="1">Uncharacterized protein</fullName>
    </submittedName>
</protein>
<dbReference type="RefSeq" id="XP_009822322.1">
    <property type="nucleotide sequence ID" value="XM_009824020.1"/>
</dbReference>
<gene>
    <name evidence="1" type="ORF">H257_01024</name>
</gene>
<organism evidence="1">
    <name type="scientific">Aphanomyces astaci</name>
    <name type="common">Crayfish plague agent</name>
    <dbReference type="NCBI Taxonomy" id="112090"/>
    <lineage>
        <taxon>Eukaryota</taxon>
        <taxon>Sar</taxon>
        <taxon>Stramenopiles</taxon>
        <taxon>Oomycota</taxon>
        <taxon>Saprolegniomycetes</taxon>
        <taxon>Saprolegniales</taxon>
        <taxon>Verrucalvaceae</taxon>
        <taxon>Aphanomyces</taxon>
    </lineage>
</organism>
<dbReference type="VEuPathDB" id="FungiDB:H257_01024"/>
<name>W4H841_APHAT</name>
<dbReference type="GeneID" id="20803020"/>
<accession>W4H841</accession>
<dbReference type="EMBL" id="KI913115">
    <property type="protein sequence ID" value="ETV87459.1"/>
    <property type="molecule type" value="Genomic_DNA"/>
</dbReference>
<proteinExistence type="predicted"/>
<dbReference type="AlphaFoldDB" id="W4H841"/>
<evidence type="ECO:0000313" key="1">
    <source>
        <dbReference type="EMBL" id="ETV87459.1"/>
    </source>
</evidence>
<reference evidence="1" key="1">
    <citation type="submission" date="2013-12" db="EMBL/GenBank/DDBJ databases">
        <title>The Genome Sequence of Aphanomyces astaci APO3.</title>
        <authorList>
            <consortium name="The Broad Institute Genomics Platform"/>
            <person name="Russ C."/>
            <person name="Tyler B."/>
            <person name="van West P."/>
            <person name="Dieguez-Uribeondo J."/>
            <person name="Young S.K."/>
            <person name="Zeng Q."/>
            <person name="Gargeya S."/>
            <person name="Fitzgerald M."/>
            <person name="Abouelleil A."/>
            <person name="Alvarado L."/>
            <person name="Chapman S.B."/>
            <person name="Gainer-Dewar J."/>
            <person name="Goldberg J."/>
            <person name="Griggs A."/>
            <person name="Gujja S."/>
            <person name="Hansen M."/>
            <person name="Howarth C."/>
            <person name="Imamovic A."/>
            <person name="Ireland A."/>
            <person name="Larimer J."/>
            <person name="McCowan C."/>
            <person name="Murphy C."/>
            <person name="Pearson M."/>
            <person name="Poon T.W."/>
            <person name="Priest M."/>
            <person name="Roberts A."/>
            <person name="Saif S."/>
            <person name="Shea T."/>
            <person name="Sykes S."/>
            <person name="Wortman J."/>
            <person name="Nusbaum C."/>
            <person name="Birren B."/>
        </authorList>
    </citation>
    <scope>NUCLEOTIDE SEQUENCE [LARGE SCALE GENOMIC DNA]</scope>
    <source>
        <strain evidence="1">APO3</strain>
    </source>
</reference>